<name>A0ACD2EKM2_9MYCO</name>
<gene>
    <name evidence="1" type="ORF">EHH44_15380</name>
</gene>
<keyword evidence="2" id="KW-1185">Reference proteome</keyword>
<evidence type="ECO:0000313" key="2">
    <source>
        <dbReference type="Proteomes" id="UP000268891"/>
    </source>
</evidence>
<reference evidence="1" key="1">
    <citation type="submission" date="2018-11" db="EMBL/GenBank/DDBJ databases">
        <authorList>
            <person name="Sattar A."/>
            <person name="Zunita Z."/>
            <person name="Jalila A."/>
            <person name="Saleha A.A."/>
        </authorList>
    </citation>
    <scope>NUCLEOTIDE SEQUENCE</scope>
    <source>
        <strain evidence="1">F12-74</strain>
    </source>
</reference>
<dbReference type="Proteomes" id="UP000268891">
    <property type="component" value="Unassembled WGS sequence"/>
</dbReference>
<protein>
    <submittedName>
        <fullName evidence="1">Uncharacterized protein</fullName>
    </submittedName>
</protein>
<evidence type="ECO:0000313" key="1">
    <source>
        <dbReference type="EMBL" id="RRR43031.1"/>
    </source>
</evidence>
<proteinExistence type="predicted"/>
<dbReference type="EMBL" id="RRZR01000036">
    <property type="protein sequence ID" value="RRR43031.1"/>
    <property type="molecule type" value="Genomic_DNA"/>
</dbReference>
<sequence>MLPTRDRHQSSFLFTRVAWRRTITRSQHHVEGRWGVQRSVFGRVLLDSRRAVAVALVLGALAGLAYSLRQQPVYTTTARVIVVADPDQRPFGDLAALFLSQRRARDHLSLLTSPALLQRAVVVYGLPTTAESLKDNLTITSPRDTALIDITVTAPTSQLATDYVNAIAQEFVTAASELEKQGAVHVRVVDTAAVPPYRSRPRTAKNMVNAALALAWVAVVTSFYRARRNPKLGCLPGIRTVGGVPVIGAITVGGRARLAGRRSRRQQAAQLSQGVDRIAERLVAAGTSVELDLPEHEATRPLPARPALRYLRACFGDAEGWLIVAVSREPDIGKYQHSRWEVLLSDLLALRISESRLAAHAAMSLAAVGTAARPMHVGMISAESRWDEARRFADELNENGRQAVLVIVHGVKVIERMSADGQSVDSAPIRSRSTVG</sequence>
<organism evidence="1 2">
    <name type="scientific">Mycolicibacter terrae</name>
    <dbReference type="NCBI Taxonomy" id="1788"/>
    <lineage>
        <taxon>Bacteria</taxon>
        <taxon>Bacillati</taxon>
        <taxon>Actinomycetota</taxon>
        <taxon>Actinomycetes</taxon>
        <taxon>Mycobacteriales</taxon>
        <taxon>Mycobacteriaceae</taxon>
        <taxon>Mycolicibacter</taxon>
    </lineage>
</organism>
<comment type="caution">
    <text evidence="1">The sequence shown here is derived from an EMBL/GenBank/DDBJ whole genome shotgun (WGS) entry which is preliminary data.</text>
</comment>
<accession>A0ACD2EKM2</accession>